<comment type="catalytic activity">
    <reaction evidence="12">
        <text>[phosphate](n+1) + n H2O = (n+1) phosphate + n H(+)</text>
        <dbReference type="Rhea" id="RHEA:22452"/>
        <dbReference type="Rhea" id="RHEA-COMP:14280"/>
        <dbReference type="ChEBI" id="CHEBI:15377"/>
        <dbReference type="ChEBI" id="CHEBI:15378"/>
        <dbReference type="ChEBI" id="CHEBI:16838"/>
        <dbReference type="ChEBI" id="CHEBI:43474"/>
        <dbReference type="EC" id="3.6.1.10"/>
    </reaction>
</comment>
<dbReference type="Pfam" id="PF00149">
    <property type="entry name" value="Metallophos"/>
    <property type="match status" value="1"/>
</dbReference>
<keyword evidence="8" id="KW-0735">Signal-anchor</keyword>
<comment type="subcellular location">
    <subcellularLocation>
        <location evidence="1">Vacuole membrane</location>
        <topology evidence="1">Single-pass type II membrane protein</topology>
    </subcellularLocation>
</comment>
<dbReference type="CDD" id="cd00842">
    <property type="entry name" value="MPP_ASMase"/>
    <property type="match status" value="1"/>
</dbReference>
<keyword evidence="10 12" id="KW-0472">Membrane</keyword>
<evidence type="ECO:0000256" key="13">
    <source>
        <dbReference type="SAM" id="Phobius"/>
    </source>
</evidence>
<keyword evidence="11" id="KW-0325">Glycoprotein</keyword>
<evidence type="ECO:0000256" key="7">
    <source>
        <dbReference type="ARBA" id="ARBA00022801"/>
    </source>
</evidence>
<dbReference type="GO" id="GO:0004309">
    <property type="term" value="F:exopolyphosphatase activity"/>
    <property type="evidence" value="ECO:0007669"/>
    <property type="project" value="TreeGrafter"/>
</dbReference>
<evidence type="ECO:0000313" key="15">
    <source>
        <dbReference type="EMBL" id="QBM85779.1"/>
    </source>
</evidence>
<dbReference type="GO" id="GO:0000298">
    <property type="term" value="F:endopolyphosphatase activity"/>
    <property type="evidence" value="ECO:0007669"/>
    <property type="project" value="UniProtKB-EC"/>
</dbReference>
<dbReference type="GO" id="GO:0005774">
    <property type="term" value="C:vacuolar membrane"/>
    <property type="evidence" value="ECO:0007669"/>
    <property type="project" value="UniProtKB-SubCell"/>
</dbReference>
<organism evidence="15 16">
    <name type="scientific">Metschnikowia aff. pulcherrima</name>
    <dbReference type="NCBI Taxonomy" id="2163413"/>
    <lineage>
        <taxon>Eukaryota</taxon>
        <taxon>Fungi</taxon>
        <taxon>Dikarya</taxon>
        <taxon>Ascomycota</taxon>
        <taxon>Saccharomycotina</taxon>
        <taxon>Pichiomycetes</taxon>
        <taxon>Metschnikowiaceae</taxon>
        <taxon>Metschnikowia</taxon>
    </lineage>
</organism>
<evidence type="ECO:0000256" key="4">
    <source>
        <dbReference type="ARBA" id="ARBA00014458"/>
    </source>
</evidence>
<keyword evidence="7 12" id="KW-0378">Hydrolase</keyword>
<dbReference type="PANTHER" id="PTHR10340:SF55">
    <property type="entry name" value="ENDOPOLYPHOSPHATASE"/>
    <property type="match status" value="1"/>
</dbReference>
<evidence type="ECO:0000256" key="11">
    <source>
        <dbReference type="ARBA" id="ARBA00023180"/>
    </source>
</evidence>
<comment type="similarity">
    <text evidence="2">Belongs to the endopolyphosphatase PPN1 family.</text>
</comment>
<evidence type="ECO:0000256" key="9">
    <source>
        <dbReference type="ARBA" id="ARBA00022989"/>
    </source>
</evidence>
<reference evidence="16" key="1">
    <citation type="submission" date="2019-03" db="EMBL/GenBank/DDBJ databases">
        <title>Snf2 controls pulcherriminic acid biosynthesis and connects pigmentation and antifungal activity of the yeast Metschnikowia pulcherrima.</title>
        <authorList>
            <person name="Gore-Lloyd D."/>
            <person name="Sumann I."/>
            <person name="Brachmann A.O."/>
            <person name="Schneeberger K."/>
            <person name="Ortiz-Merino R.A."/>
            <person name="Moreno-Beltran M."/>
            <person name="Schlaefli M."/>
            <person name="Kirner P."/>
            <person name="Santos Kron A."/>
            <person name="Wolfe K.H."/>
            <person name="Piel J."/>
            <person name="Ahrens C.H."/>
            <person name="Henk D."/>
            <person name="Freimoser F.M."/>
        </authorList>
    </citation>
    <scope>NUCLEOTIDE SEQUENCE [LARGE SCALE GENOMIC DNA]</scope>
    <source>
        <strain evidence="16">APC 1.2</strain>
    </source>
</reference>
<dbReference type="PIRSF" id="PIRSF027093">
    <property type="entry name" value="EndopolyPtase_N1"/>
    <property type="match status" value="1"/>
</dbReference>
<evidence type="ECO:0000256" key="1">
    <source>
        <dbReference type="ARBA" id="ARBA00004576"/>
    </source>
</evidence>
<dbReference type="InterPro" id="IPR041805">
    <property type="entry name" value="ASMase/PPN1_MPP"/>
</dbReference>
<evidence type="ECO:0000256" key="6">
    <source>
        <dbReference type="ARBA" id="ARBA00022692"/>
    </source>
</evidence>
<evidence type="ECO:0000256" key="5">
    <source>
        <dbReference type="ARBA" id="ARBA00022554"/>
    </source>
</evidence>
<dbReference type="PANTHER" id="PTHR10340">
    <property type="entry name" value="SPHINGOMYELIN PHOSPHODIESTERASE"/>
    <property type="match status" value="1"/>
</dbReference>
<dbReference type="AlphaFoldDB" id="A0A4P6XGK5"/>
<evidence type="ECO:0000256" key="3">
    <source>
        <dbReference type="ARBA" id="ARBA00012459"/>
    </source>
</evidence>
<dbReference type="GO" id="GO:0006798">
    <property type="term" value="P:polyphosphate catabolic process"/>
    <property type="evidence" value="ECO:0007669"/>
    <property type="project" value="TreeGrafter"/>
</dbReference>
<dbReference type="GO" id="GO:0000324">
    <property type="term" value="C:fungal-type vacuole"/>
    <property type="evidence" value="ECO:0007669"/>
    <property type="project" value="TreeGrafter"/>
</dbReference>
<dbReference type="InterPro" id="IPR029052">
    <property type="entry name" value="Metallo-depent_PP-like"/>
</dbReference>
<keyword evidence="5 12" id="KW-0926">Vacuole</keyword>
<keyword evidence="9 13" id="KW-1133">Transmembrane helix</keyword>
<gene>
    <name evidence="15" type="primary">MPUL0A04050</name>
    <name evidence="15" type="ORF">METSCH_A04050</name>
</gene>
<dbReference type="STRING" id="2163413.A0A4P6XGK5"/>
<dbReference type="EC" id="3.6.1.10" evidence="3 12"/>
<keyword evidence="6 13" id="KW-0812">Transmembrane</keyword>
<evidence type="ECO:0000256" key="12">
    <source>
        <dbReference type="PIRNR" id="PIRNR027093"/>
    </source>
</evidence>
<accession>A0A4P6XGK5</accession>
<dbReference type="SUPFAM" id="SSF56300">
    <property type="entry name" value="Metallo-dependent phosphatases"/>
    <property type="match status" value="1"/>
</dbReference>
<evidence type="ECO:0000256" key="2">
    <source>
        <dbReference type="ARBA" id="ARBA00010399"/>
    </source>
</evidence>
<evidence type="ECO:0000259" key="14">
    <source>
        <dbReference type="Pfam" id="PF00149"/>
    </source>
</evidence>
<evidence type="ECO:0000313" key="16">
    <source>
        <dbReference type="Proteomes" id="UP000292447"/>
    </source>
</evidence>
<dbReference type="EMBL" id="CP034456">
    <property type="protein sequence ID" value="QBM85779.1"/>
    <property type="molecule type" value="Genomic_DNA"/>
</dbReference>
<comment type="function">
    <text evidence="12">Catalyzes the hydrolysis of inorganic polyphosphate (polyP) chains of many hundreds of phosphate residues into shorter lengths.</text>
</comment>
<dbReference type="Proteomes" id="UP000292447">
    <property type="component" value="Chromosome I"/>
</dbReference>
<evidence type="ECO:0000256" key="10">
    <source>
        <dbReference type="ARBA" id="ARBA00023136"/>
    </source>
</evidence>
<dbReference type="InterPro" id="IPR004843">
    <property type="entry name" value="Calcineurin-like_PHP"/>
</dbReference>
<keyword evidence="16" id="KW-1185">Reference proteome</keyword>
<dbReference type="GO" id="GO:0008081">
    <property type="term" value="F:phosphoric diester hydrolase activity"/>
    <property type="evidence" value="ECO:0007669"/>
    <property type="project" value="TreeGrafter"/>
</dbReference>
<feature type="domain" description="Calcineurin-like phosphoesterase" evidence="14">
    <location>
        <begin position="83"/>
        <end position="303"/>
    </location>
</feature>
<dbReference type="InterPro" id="IPR012358">
    <property type="entry name" value="EndopolyPtase_N1"/>
</dbReference>
<proteinExistence type="inferred from homology"/>
<sequence>MAISTRVALLALINALALGLTWWLLTANTIFSVSSRETLTEYIVEPLLASSNDHALAKLGLKPKQSVEITVPGTGEKRTIHGRFLHVTDFHPDPHYKPGSDIEGMCHGGAGKAGKYGDAIMGCDSPMALVEQTIDWIAENLKDKIDFIVWTGDNMRHDNDRQYPRTELDIFEMNEQISDLMHKKFGSMPVPSLGNNDVYPHNLFAPGPTLQTREFFKIWRPFVPQSQLHIFSRGVYFFQEVIPNKLAVLSINTLYLFQSNPLVESCDKRKDPGYKLFLWLGYVLKEMRQRNMKVWLTGHVPPTAKNYDISCLRKYILWSHEYRDVIIGGLYGHMNIDHFLPLDSKQAYASMQRKFSGSGFQVDDEEDYSLDFILLEDLYSLYNSSVVHDTINSVEQEFGFDYTIPKSIEIQGGVPQRKVAYMETVREGTYANIKSQKKSGKSGERYSIVNVAASVVPTFNPGMRVYEYNISDLYETESYQGAGWEQFFAEIDQVLQEDDSNELRDDFTVFSDKAEALRRDKTIPRKMPKNTPLGPAYVPQLFTPERYVQYYLDLKSVNDKKKDFGYEIEYSTDDASIYAMKDLTVLEWLKLGRKLGGPVKDRTKNSKNSKSLDRLWKEFLSHSFVSSDYENLGYG</sequence>
<name>A0A4P6XGK5_9ASCO</name>
<protein>
    <recommendedName>
        <fullName evidence="4 12">Endopolyphosphatase</fullName>
        <ecNumber evidence="3 12">3.6.1.10</ecNumber>
    </recommendedName>
</protein>
<evidence type="ECO:0000256" key="8">
    <source>
        <dbReference type="ARBA" id="ARBA00022968"/>
    </source>
</evidence>
<feature type="transmembrane region" description="Helical" evidence="13">
    <location>
        <begin position="7"/>
        <end position="25"/>
    </location>
</feature>